<accession>A0AAV5W9M6</accession>
<evidence type="ECO:0000313" key="2">
    <source>
        <dbReference type="Proteomes" id="UP001432322"/>
    </source>
</evidence>
<feature type="non-terminal residue" evidence="1">
    <location>
        <position position="1"/>
    </location>
</feature>
<organism evidence="1 2">
    <name type="scientific">Pristionchus fissidentatus</name>
    <dbReference type="NCBI Taxonomy" id="1538716"/>
    <lineage>
        <taxon>Eukaryota</taxon>
        <taxon>Metazoa</taxon>
        <taxon>Ecdysozoa</taxon>
        <taxon>Nematoda</taxon>
        <taxon>Chromadorea</taxon>
        <taxon>Rhabditida</taxon>
        <taxon>Rhabditina</taxon>
        <taxon>Diplogasteromorpha</taxon>
        <taxon>Diplogasteroidea</taxon>
        <taxon>Neodiplogasteridae</taxon>
        <taxon>Pristionchus</taxon>
    </lineage>
</organism>
<keyword evidence="2" id="KW-1185">Reference proteome</keyword>
<protein>
    <submittedName>
        <fullName evidence="1">Uncharacterized protein</fullName>
    </submittedName>
</protein>
<dbReference type="EMBL" id="BTSY01000005">
    <property type="protein sequence ID" value="GMT28684.1"/>
    <property type="molecule type" value="Genomic_DNA"/>
</dbReference>
<reference evidence="1" key="1">
    <citation type="submission" date="2023-10" db="EMBL/GenBank/DDBJ databases">
        <title>Genome assembly of Pristionchus species.</title>
        <authorList>
            <person name="Yoshida K."/>
            <person name="Sommer R.J."/>
        </authorList>
    </citation>
    <scope>NUCLEOTIDE SEQUENCE</scope>
    <source>
        <strain evidence="1">RS5133</strain>
    </source>
</reference>
<evidence type="ECO:0000313" key="1">
    <source>
        <dbReference type="EMBL" id="GMT28684.1"/>
    </source>
</evidence>
<feature type="non-terminal residue" evidence="1">
    <location>
        <position position="74"/>
    </location>
</feature>
<name>A0AAV5W9M6_9BILA</name>
<comment type="caution">
    <text evidence="1">The sequence shown here is derived from an EMBL/GenBank/DDBJ whole genome shotgun (WGS) entry which is preliminary data.</text>
</comment>
<gene>
    <name evidence="1" type="ORF">PFISCL1PPCAC_19981</name>
</gene>
<dbReference type="Proteomes" id="UP001432322">
    <property type="component" value="Unassembled WGS sequence"/>
</dbReference>
<dbReference type="AlphaFoldDB" id="A0AAV5W9M6"/>
<sequence>SMGTACKIPFNTSMMSEAYHRTLKYTYLKRGLVARIDHLCNTLITVPDEIEEDREIEDELGHQSGKYRLSESNS</sequence>
<proteinExistence type="predicted"/>